<dbReference type="Proteomes" id="UP000240429">
    <property type="component" value="Unassembled WGS sequence"/>
</dbReference>
<dbReference type="PANTHER" id="PTHR35176">
    <property type="entry name" value="HEME OXYGENASE HI_0854-RELATED"/>
    <property type="match status" value="1"/>
</dbReference>
<dbReference type="AlphaFoldDB" id="A0A2P8Q3P2"/>
<dbReference type="InterPro" id="IPR012349">
    <property type="entry name" value="Split_barrel_FMN-bd"/>
</dbReference>
<evidence type="ECO:0000256" key="1">
    <source>
        <dbReference type="ARBA" id="ARBA00023002"/>
    </source>
</evidence>
<dbReference type="Pfam" id="PF01243">
    <property type="entry name" value="PNPOx_N"/>
    <property type="match status" value="1"/>
</dbReference>
<dbReference type="PANTHER" id="PTHR35176:SF6">
    <property type="entry name" value="HEME OXYGENASE HI_0854-RELATED"/>
    <property type="match status" value="1"/>
</dbReference>
<comment type="caution">
    <text evidence="3">The sequence shown here is derived from an EMBL/GenBank/DDBJ whole genome shotgun (WGS) entry which is preliminary data.</text>
</comment>
<dbReference type="SUPFAM" id="SSF50475">
    <property type="entry name" value="FMN-binding split barrel"/>
    <property type="match status" value="1"/>
</dbReference>
<dbReference type="EMBL" id="PYBJ01000016">
    <property type="protein sequence ID" value="PSM40845.1"/>
    <property type="molecule type" value="Genomic_DNA"/>
</dbReference>
<dbReference type="OrthoDB" id="157302at2"/>
<dbReference type="GO" id="GO:0016627">
    <property type="term" value="F:oxidoreductase activity, acting on the CH-CH group of donors"/>
    <property type="evidence" value="ECO:0007669"/>
    <property type="project" value="TreeGrafter"/>
</dbReference>
<feature type="domain" description="Pyridoxamine 5'-phosphate oxidase N-terminal" evidence="2">
    <location>
        <begin position="19"/>
        <end position="150"/>
    </location>
</feature>
<dbReference type="InterPro" id="IPR052019">
    <property type="entry name" value="F420H2_bilvrd_red/Heme_oxyg"/>
</dbReference>
<organism evidence="3 4">
    <name type="scientific">Streptomyces dioscori</name>
    <dbReference type="NCBI Taxonomy" id="2109333"/>
    <lineage>
        <taxon>Bacteria</taxon>
        <taxon>Bacillati</taxon>
        <taxon>Actinomycetota</taxon>
        <taxon>Actinomycetes</taxon>
        <taxon>Kitasatosporales</taxon>
        <taxon>Streptomycetaceae</taxon>
        <taxon>Streptomyces</taxon>
        <taxon>Streptomyces aurantiacus group</taxon>
    </lineage>
</organism>
<dbReference type="GO" id="GO:0070967">
    <property type="term" value="F:coenzyme F420 binding"/>
    <property type="evidence" value="ECO:0007669"/>
    <property type="project" value="TreeGrafter"/>
</dbReference>
<reference evidence="3 4" key="1">
    <citation type="submission" date="2018-03" db="EMBL/GenBank/DDBJ databases">
        <title>Streptomyces dioscori sp. nov., a novel endophytic actinobacterium isolated from bulbil of Dioscorea bulbifera L.</title>
        <authorList>
            <person name="Zhikuan W."/>
        </authorList>
    </citation>
    <scope>NUCLEOTIDE SEQUENCE [LARGE SCALE GENOMIC DNA]</scope>
    <source>
        <strain evidence="3 4">A217</strain>
    </source>
</reference>
<evidence type="ECO:0000313" key="3">
    <source>
        <dbReference type="EMBL" id="PSM40845.1"/>
    </source>
</evidence>
<keyword evidence="4" id="KW-1185">Reference proteome</keyword>
<evidence type="ECO:0000259" key="2">
    <source>
        <dbReference type="Pfam" id="PF01243"/>
    </source>
</evidence>
<gene>
    <name evidence="3" type="ORF">C6Y14_22790</name>
</gene>
<dbReference type="InterPro" id="IPR011576">
    <property type="entry name" value="Pyridox_Oxase_N"/>
</dbReference>
<sequence length="180" mass="19827">MTVSRTRGIPDPYRAHRGLTPEVERVLRRRTNATIGSVNPDGTPHLAPVWFLWDDNRVYFEGSSATRKARNIAANGLASVLVKGRAADGSTLVVLGQGTGRVLTGDEAGRICARIRGKYLTAEGMDPVSRYLDGIDDAVGELTPGRWATWSLRSMKAAIRALPEYGDDDTWDRWFLPESE</sequence>
<accession>A0A2P8Q3P2</accession>
<dbReference type="Gene3D" id="2.30.110.10">
    <property type="entry name" value="Electron Transport, Fmn-binding Protein, Chain A"/>
    <property type="match status" value="1"/>
</dbReference>
<dbReference type="GO" id="GO:0005829">
    <property type="term" value="C:cytosol"/>
    <property type="evidence" value="ECO:0007669"/>
    <property type="project" value="TreeGrafter"/>
</dbReference>
<keyword evidence="1" id="KW-0560">Oxidoreductase</keyword>
<name>A0A2P8Q3P2_9ACTN</name>
<evidence type="ECO:0000313" key="4">
    <source>
        <dbReference type="Proteomes" id="UP000240429"/>
    </source>
</evidence>
<protein>
    <recommendedName>
        <fullName evidence="2">Pyridoxamine 5'-phosphate oxidase N-terminal domain-containing protein</fullName>
    </recommendedName>
</protein>
<proteinExistence type="predicted"/>
<dbReference type="RefSeq" id="WP_107018651.1">
    <property type="nucleotide sequence ID" value="NZ_KZ679046.1"/>
</dbReference>